<dbReference type="GO" id="GO:0005737">
    <property type="term" value="C:cytoplasm"/>
    <property type="evidence" value="ECO:0007669"/>
    <property type="project" value="UniProtKB-SubCell"/>
</dbReference>
<evidence type="ECO:0000256" key="1">
    <source>
        <dbReference type="ARBA" id="ARBA00022490"/>
    </source>
</evidence>
<evidence type="ECO:0000256" key="2">
    <source>
        <dbReference type="ARBA" id="ARBA00022722"/>
    </source>
</evidence>
<feature type="domain" description="OB-fold nucleic acid binding" evidence="8">
    <location>
        <begin position="10"/>
        <end position="104"/>
    </location>
</feature>
<protein>
    <recommendedName>
        <fullName evidence="5">Exodeoxyribonuclease 7 large subunit</fullName>
        <ecNumber evidence="5">3.1.11.6</ecNumber>
    </recommendedName>
    <alternativeName>
        <fullName evidence="5">Exodeoxyribonuclease VII large subunit</fullName>
        <shortName evidence="5">Exonuclease VII large subunit</shortName>
    </alternativeName>
</protein>
<evidence type="ECO:0000259" key="8">
    <source>
        <dbReference type="Pfam" id="PF13742"/>
    </source>
</evidence>
<accession>A0A948TK24</accession>
<sequence>MSQTDKQSYLTVSALTQYLKYKFDHDPYLDRVYLTGEISNFRLRPKHQYFSLKDDHAVIKAMMFANAFQKIKFTPETGMKVLVIGRIDIYPPSGEYQIIIEHMEPDGVGALYQAYEQLKQKLAAEGLFTRPKRSLPHFPQRIAVITSASGAVIHDIMTTVARRYPLAQIVLFPAKVQGEGAADDLVKQINHVQRLHDFDDLIIGRGGGSLEDLWPFNEESVARALAAVNIPVISSVGHETDTTLTDLVADQRAATPTAAAEYATPKLSDVLTQLRDLQVRLSQAIQRLLTLQRQKLRQLQARPIMRHPQMLYENATQQVDYLKQRLVATLQQTLRDMRHRWHELTQRLYYQTPQVQINNHRRDVVAAQQNLLRTMQLFINQRQQQLTALTKNLRLLSPLQILQRGYTYVTDEQGRVLPNAQAYQVNQHVKLHTSDAVIDITINHIQQRGEE</sequence>
<keyword evidence="2 5" id="KW-0540">Nuclease</keyword>
<keyword evidence="1 5" id="KW-0963">Cytoplasm</keyword>
<comment type="subunit">
    <text evidence="5">Heterooligomer composed of large and small subunits.</text>
</comment>
<dbReference type="GO" id="GO:0008855">
    <property type="term" value="F:exodeoxyribonuclease VII activity"/>
    <property type="evidence" value="ECO:0007669"/>
    <property type="project" value="UniProtKB-UniRule"/>
</dbReference>
<reference evidence="9" key="1">
    <citation type="journal article" date="2021" name="PeerJ">
        <title>Extensive microbial diversity within the chicken gut microbiome revealed by metagenomics and culture.</title>
        <authorList>
            <person name="Gilroy R."/>
            <person name="Ravi A."/>
            <person name="Getino M."/>
            <person name="Pursley I."/>
            <person name="Horton D.L."/>
            <person name="Alikhan N.F."/>
            <person name="Baker D."/>
            <person name="Gharbi K."/>
            <person name="Hall N."/>
            <person name="Watson M."/>
            <person name="Adriaenssens E.M."/>
            <person name="Foster-Nyarko E."/>
            <person name="Jarju S."/>
            <person name="Secka A."/>
            <person name="Antonio M."/>
            <person name="Oren A."/>
            <person name="Chaudhuri R.R."/>
            <person name="La Ragione R."/>
            <person name="Hildebrand F."/>
            <person name="Pallen M.J."/>
        </authorList>
    </citation>
    <scope>NUCLEOTIDE SEQUENCE</scope>
    <source>
        <strain evidence="9">F6-6636</strain>
    </source>
</reference>
<dbReference type="Proteomes" id="UP000777303">
    <property type="component" value="Unassembled WGS sequence"/>
</dbReference>
<dbReference type="InterPro" id="IPR003753">
    <property type="entry name" value="Exonuc_VII_L"/>
</dbReference>
<dbReference type="CDD" id="cd04489">
    <property type="entry name" value="ExoVII_LU_OBF"/>
    <property type="match status" value="1"/>
</dbReference>
<evidence type="ECO:0000259" key="7">
    <source>
        <dbReference type="Pfam" id="PF02601"/>
    </source>
</evidence>
<comment type="subcellular location">
    <subcellularLocation>
        <location evidence="5 6">Cytoplasm</location>
    </subcellularLocation>
</comment>
<organism evidence="9 10">
    <name type="scientific">Candidatus Paralactobacillus gallistercoris</name>
    <dbReference type="NCBI Taxonomy" id="2838724"/>
    <lineage>
        <taxon>Bacteria</taxon>
        <taxon>Bacillati</taxon>
        <taxon>Bacillota</taxon>
        <taxon>Bacilli</taxon>
        <taxon>Lactobacillales</taxon>
        <taxon>Lactobacillaceae</taxon>
        <taxon>Lactobacillus</taxon>
    </lineage>
</organism>
<evidence type="ECO:0000256" key="6">
    <source>
        <dbReference type="RuleBase" id="RU004355"/>
    </source>
</evidence>
<dbReference type="PANTHER" id="PTHR30008">
    <property type="entry name" value="EXODEOXYRIBONUCLEASE 7 LARGE SUBUNIT"/>
    <property type="match status" value="1"/>
</dbReference>
<name>A0A948TK24_9LACO</name>
<dbReference type="NCBIfam" id="TIGR00237">
    <property type="entry name" value="xseA"/>
    <property type="match status" value="1"/>
</dbReference>
<dbReference type="InterPro" id="IPR020579">
    <property type="entry name" value="Exonuc_VII_lsu_C"/>
</dbReference>
<evidence type="ECO:0000256" key="5">
    <source>
        <dbReference type="HAMAP-Rule" id="MF_00378"/>
    </source>
</evidence>
<dbReference type="GO" id="GO:0006308">
    <property type="term" value="P:DNA catabolic process"/>
    <property type="evidence" value="ECO:0007669"/>
    <property type="project" value="UniProtKB-UniRule"/>
</dbReference>
<comment type="catalytic activity">
    <reaction evidence="5 6">
        <text>Exonucleolytic cleavage in either 5'- to 3'- or 3'- to 5'-direction to yield nucleoside 5'-phosphates.</text>
        <dbReference type="EC" id="3.1.11.6"/>
    </reaction>
</comment>
<dbReference type="Pfam" id="PF02601">
    <property type="entry name" value="Exonuc_VII_L"/>
    <property type="match status" value="1"/>
</dbReference>
<dbReference type="AlphaFoldDB" id="A0A948TK24"/>
<keyword evidence="3 5" id="KW-0378">Hydrolase</keyword>
<evidence type="ECO:0000256" key="3">
    <source>
        <dbReference type="ARBA" id="ARBA00022801"/>
    </source>
</evidence>
<dbReference type="PANTHER" id="PTHR30008:SF0">
    <property type="entry name" value="EXODEOXYRIBONUCLEASE 7 LARGE SUBUNIT"/>
    <property type="match status" value="1"/>
</dbReference>
<dbReference type="GO" id="GO:0003676">
    <property type="term" value="F:nucleic acid binding"/>
    <property type="evidence" value="ECO:0007669"/>
    <property type="project" value="InterPro"/>
</dbReference>
<proteinExistence type="inferred from homology"/>
<dbReference type="Pfam" id="PF13742">
    <property type="entry name" value="tRNA_anti_2"/>
    <property type="match status" value="1"/>
</dbReference>
<reference evidence="9" key="2">
    <citation type="submission" date="2021-04" db="EMBL/GenBank/DDBJ databases">
        <authorList>
            <person name="Gilroy R."/>
        </authorList>
    </citation>
    <scope>NUCLEOTIDE SEQUENCE</scope>
    <source>
        <strain evidence="9">F6-6636</strain>
    </source>
</reference>
<keyword evidence="4 5" id="KW-0269">Exonuclease</keyword>
<dbReference type="HAMAP" id="MF_00378">
    <property type="entry name" value="Exonuc_7_L"/>
    <property type="match status" value="1"/>
</dbReference>
<evidence type="ECO:0000256" key="4">
    <source>
        <dbReference type="ARBA" id="ARBA00022839"/>
    </source>
</evidence>
<dbReference type="InterPro" id="IPR025824">
    <property type="entry name" value="OB-fold_nuc-bd_dom"/>
</dbReference>
<dbReference type="EMBL" id="JAHLFS010000046">
    <property type="protein sequence ID" value="MBU3851707.1"/>
    <property type="molecule type" value="Genomic_DNA"/>
</dbReference>
<dbReference type="GO" id="GO:0009318">
    <property type="term" value="C:exodeoxyribonuclease VII complex"/>
    <property type="evidence" value="ECO:0007669"/>
    <property type="project" value="UniProtKB-UniRule"/>
</dbReference>
<gene>
    <name evidence="5" type="primary">xseA</name>
    <name evidence="9" type="ORF">H9901_03310</name>
</gene>
<dbReference type="EC" id="3.1.11.6" evidence="5"/>
<comment type="similarity">
    <text evidence="5 6">Belongs to the XseA family.</text>
</comment>
<comment type="caution">
    <text evidence="9">The sequence shown here is derived from an EMBL/GenBank/DDBJ whole genome shotgun (WGS) entry which is preliminary data.</text>
</comment>
<evidence type="ECO:0000313" key="9">
    <source>
        <dbReference type="EMBL" id="MBU3851707.1"/>
    </source>
</evidence>
<evidence type="ECO:0000313" key="10">
    <source>
        <dbReference type="Proteomes" id="UP000777303"/>
    </source>
</evidence>
<comment type="function">
    <text evidence="5">Bidirectionally degrades single-stranded DNA into large acid-insoluble oligonucleotides, which are then degraded further into small acid-soluble oligonucleotides.</text>
</comment>
<feature type="domain" description="Exonuclease VII large subunit C-terminal" evidence="7">
    <location>
        <begin position="131"/>
        <end position="439"/>
    </location>
</feature>